<keyword evidence="3" id="KW-1185">Reference proteome</keyword>
<reference evidence="3" key="1">
    <citation type="submission" date="2023-07" db="EMBL/GenBank/DDBJ databases">
        <title>Defluviimonas sediminis sp. nov., isolated from mangrove sediment.</title>
        <authorList>
            <person name="Liu L."/>
            <person name="Li J."/>
            <person name="Huang Y."/>
            <person name="Pan J."/>
            <person name="Li M."/>
        </authorList>
    </citation>
    <scope>NUCLEOTIDE SEQUENCE [LARGE SCALE GENOMIC DNA]</scope>
    <source>
        <strain evidence="3">FT324</strain>
    </source>
</reference>
<evidence type="ECO:0008006" key="4">
    <source>
        <dbReference type="Google" id="ProtNLM"/>
    </source>
</evidence>
<evidence type="ECO:0000256" key="1">
    <source>
        <dbReference type="SAM" id="MobiDB-lite"/>
    </source>
</evidence>
<comment type="caution">
    <text evidence="2">The sequence shown here is derived from an EMBL/GenBank/DDBJ whole genome shotgun (WGS) entry which is preliminary data.</text>
</comment>
<organism evidence="2 3">
    <name type="scientific">Albidovulum sediminis</name>
    <dbReference type="NCBI Taxonomy" id="3066345"/>
    <lineage>
        <taxon>Bacteria</taxon>
        <taxon>Pseudomonadati</taxon>
        <taxon>Pseudomonadota</taxon>
        <taxon>Alphaproteobacteria</taxon>
        <taxon>Rhodobacterales</taxon>
        <taxon>Paracoccaceae</taxon>
        <taxon>Albidovulum</taxon>
    </lineage>
</organism>
<sequence>MSEEDKIVRTHLPPRKTRRQGLITYDAKDPDTNYPPIEMLRPPKGAPNVILILALAD</sequence>
<evidence type="ECO:0000313" key="2">
    <source>
        <dbReference type="EMBL" id="MCT8329339.1"/>
    </source>
</evidence>
<protein>
    <recommendedName>
        <fullName evidence="4">Transposase</fullName>
    </recommendedName>
</protein>
<evidence type="ECO:0000313" key="3">
    <source>
        <dbReference type="Proteomes" id="UP001205601"/>
    </source>
</evidence>
<gene>
    <name evidence="2" type="ORF">N5I32_07425</name>
</gene>
<feature type="region of interest" description="Disordered" evidence="1">
    <location>
        <begin position="1"/>
        <end position="21"/>
    </location>
</feature>
<dbReference type="EMBL" id="JAOCQF010000001">
    <property type="protein sequence ID" value="MCT8329339.1"/>
    <property type="molecule type" value="Genomic_DNA"/>
</dbReference>
<accession>A0ABT2NN07</accession>
<name>A0ABT2NN07_9RHOB</name>
<proteinExistence type="predicted"/>
<dbReference type="Proteomes" id="UP001205601">
    <property type="component" value="Unassembled WGS sequence"/>
</dbReference>
<dbReference type="RefSeq" id="WP_261496023.1">
    <property type="nucleotide sequence ID" value="NZ_JAOCQF010000001.1"/>
</dbReference>